<evidence type="ECO:0000313" key="5">
    <source>
        <dbReference type="EMBL" id="PWQ92118.1"/>
    </source>
</evidence>
<feature type="compositionally biased region" description="Polar residues" evidence="1">
    <location>
        <begin position="80"/>
        <end position="92"/>
    </location>
</feature>
<dbReference type="InterPro" id="IPR052344">
    <property type="entry name" value="Transposase-related"/>
</dbReference>
<dbReference type="InterPro" id="IPR024463">
    <property type="entry name" value="Transposase_TnpC_homeodom"/>
</dbReference>
<name>A0A317C0N5_9GAMM</name>
<evidence type="ECO:0000259" key="4">
    <source>
        <dbReference type="Pfam" id="PF13007"/>
    </source>
</evidence>
<gene>
    <name evidence="5" type="ORF">DKW60_22805</name>
</gene>
<feature type="non-terminal residue" evidence="5">
    <location>
        <position position="315"/>
    </location>
</feature>
<organism evidence="5 6">
    <name type="scientific">Leucothrix pacifica</name>
    <dbReference type="NCBI Taxonomy" id="1247513"/>
    <lineage>
        <taxon>Bacteria</taxon>
        <taxon>Pseudomonadati</taxon>
        <taxon>Pseudomonadota</taxon>
        <taxon>Gammaproteobacteria</taxon>
        <taxon>Thiotrichales</taxon>
        <taxon>Thiotrichaceae</taxon>
        <taxon>Leucothrix</taxon>
    </lineage>
</organism>
<dbReference type="NCBIfam" id="NF033517">
    <property type="entry name" value="transpos_IS66"/>
    <property type="match status" value="1"/>
</dbReference>
<dbReference type="InterPro" id="IPR024474">
    <property type="entry name" value="Znf_dom_IS66"/>
</dbReference>
<evidence type="ECO:0000313" key="6">
    <source>
        <dbReference type="Proteomes" id="UP000245539"/>
    </source>
</evidence>
<dbReference type="Pfam" id="PF13005">
    <property type="entry name" value="zf-IS66"/>
    <property type="match status" value="1"/>
</dbReference>
<dbReference type="Pfam" id="PF03050">
    <property type="entry name" value="DDE_Tnp_IS66"/>
    <property type="match status" value="1"/>
</dbReference>
<proteinExistence type="predicted"/>
<feature type="domain" description="Transposase IS66 central" evidence="2">
    <location>
        <begin position="177"/>
        <end position="314"/>
    </location>
</feature>
<reference evidence="5 6" key="1">
    <citation type="submission" date="2018-05" db="EMBL/GenBank/DDBJ databases">
        <title>Leucothrix arctica sp. nov., isolated from Arctic seawater.</title>
        <authorList>
            <person name="Choi A."/>
            <person name="Baek K."/>
        </authorList>
    </citation>
    <scope>NUCLEOTIDE SEQUENCE [LARGE SCALE GENOMIC DNA]</scope>
    <source>
        <strain evidence="5 6">JCM 18388</strain>
    </source>
</reference>
<dbReference type="Pfam" id="PF13007">
    <property type="entry name" value="LZ_Tnp_IS66"/>
    <property type="match status" value="1"/>
</dbReference>
<evidence type="ECO:0000259" key="3">
    <source>
        <dbReference type="Pfam" id="PF13005"/>
    </source>
</evidence>
<dbReference type="EMBL" id="QGKM01000118">
    <property type="protein sequence ID" value="PWQ92118.1"/>
    <property type="molecule type" value="Genomic_DNA"/>
</dbReference>
<dbReference type="AlphaFoldDB" id="A0A317C0N5"/>
<evidence type="ECO:0000256" key="1">
    <source>
        <dbReference type="SAM" id="MobiDB-lite"/>
    </source>
</evidence>
<sequence length="315" mass="34907">MKRPVDPLPNDVASLKALLLAERSTTERLQKQVQTLFEAIRLARQQRFGASSEKAPGQGELFDEVEETLERCDQIPPDTDGSTPSDTPVQATTKRKARRPLPAHLPRIHKLIELPEAERVCACGCQLSEIGEDSSEQLEIIPAKLQVIRYVRKKYACQACEDTVKVAPRANVLLPKAIASGNTMAYVITAKYADGLPLYRLSTILQRHGIDLPRQTLSESVMAVAQKVAPLLDHLRHCLMQSPVIHMDETTVQVLKEPDKAPQSHSYMWVQRGGPPGQAVVLFHYAPGRSAAVPETLLVNYRGALMTDGYSAYRT</sequence>
<dbReference type="InterPro" id="IPR004291">
    <property type="entry name" value="Transposase_IS66_central"/>
</dbReference>
<feature type="region of interest" description="Disordered" evidence="1">
    <location>
        <begin position="73"/>
        <end position="99"/>
    </location>
</feature>
<comment type="caution">
    <text evidence="5">The sequence shown here is derived from an EMBL/GenBank/DDBJ whole genome shotgun (WGS) entry which is preliminary data.</text>
</comment>
<dbReference type="PANTHER" id="PTHR33678">
    <property type="entry name" value="BLL1576 PROTEIN"/>
    <property type="match status" value="1"/>
</dbReference>
<feature type="domain" description="Transposase TnpC homeodomain" evidence="4">
    <location>
        <begin position="38"/>
        <end position="108"/>
    </location>
</feature>
<feature type="domain" description="Transposase IS66 zinc-finger binding" evidence="3">
    <location>
        <begin position="118"/>
        <end position="161"/>
    </location>
</feature>
<dbReference type="Proteomes" id="UP000245539">
    <property type="component" value="Unassembled WGS sequence"/>
</dbReference>
<dbReference type="PANTHER" id="PTHR33678:SF1">
    <property type="entry name" value="BLL1576 PROTEIN"/>
    <property type="match status" value="1"/>
</dbReference>
<dbReference type="RefSeq" id="WP_109839958.1">
    <property type="nucleotide sequence ID" value="NZ_QGKM01000118.1"/>
</dbReference>
<dbReference type="OrthoDB" id="9800877at2"/>
<accession>A0A317C0N5</accession>
<evidence type="ECO:0000259" key="2">
    <source>
        <dbReference type="Pfam" id="PF03050"/>
    </source>
</evidence>
<protein>
    <submittedName>
        <fullName evidence="5">IS66 family transposase</fullName>
    </submittedName>
</protein>
<keyword evidence="6" id="KW-1185">Reference proteome</keyword>